<feature type="transmembrane region" description="Helical" evidence="5">
    <location>
        <begin position="45"/>
        <end position="66"/>
    </location>
</feature>
<evidence type="ECO:0000313" key="8">
    <source>
        <dbReference type="Proteomes" id="UP001178662"/>
    </source>
</evidence>
<dbReference type="PANTHER" id="PTHR37422">
    <property type="entry name" value="TEICHURONIC ACID BIOSYNTHESIS PROTEIN TUAE"/>
    <property type="match status" value="1"/>
</dbReference>
<sequence length="432" mass="48993">MDRLKFIRSFASLNVFEWMFYLFVLCLAMFPGRISSTFEVLDSNINYPLFIMMVGLLVFFPVIFIYAKEKFAKREMAMAMFLFIMVWALFSMQKASIRTDVTLGDRLIPLLLMGTAALLGYFYSKIASHTSDNNRYGWEDVITRFSFMLTFIICIYAAESLIGLGIRSQSASIIMEDVGIVRLKGPLGGAAIMSVVMTLTAGVYLGNVMKRRKPVILYQIALIITLVTILLTGSRSGVLAIGIFGLLIVFRMRSLKKIMQLGLGAMLAMAIVYPFISFDRISKIEDTSRTQTWQTAMKIATEYPKTLWMGKGYGTVWPWYLDERLSGGATIWPKTSVYGYTLYHPHSTYVELLVELGLIPSLVFIWILVLLIRHLYMEDDPDSILPYVISGTLAAAGTFAFDLYLFKNFQLSMIWWAFVFVVLAVIPRRNAA</sequence>
<accession>A0AA95EUZ5</accession>
<reference evidence="7" key="1">
    <citation type="submission" date="2023-03" db="EMBL/GenBank/DDBJ databases">
        <title>Andean soil-derived lignocellulolytic bacterial consortium as a source of novel taxa and putative plastic-active enzymes.</title>
        <authorList>
            <person name="Diaz-Garcia L."/>
            <person name="Chuvochina M."/>
            <person name="Feuerriegel G."/>
            <person name="Bunk B."/>
            <person name="Sproer C."/>
            <person name="Streit W.R."/>
            <person name="Rodriguez L.M."/>
            <person name="Overmann J."/>
            <person name="Jimenez D.J."/>
        </authorList>
    </citation>
    <scope>NUCLEOTIDE SEQUENCE</scope>
    <source>
        <strain evidence="7">MAG 2441</strain>
    </source>
</reference>
<keyword evidence="3 5" id="KW-1133">Transmembrane helix</keyword>
<feature type="transmembrane region" description="Helical" evidence="5">
    <location>
        <begin position="384"/>
        <end position="403"/>
    </location>
</feature>
<dbReference type="Pfam" id="PF04932">
    <property type="entry name" value="Wzy_C"/>
    <property type="match status" value="1"/>
</dbReference>
<dbReference type="AlphaFoldDB" id="A0AA95EUZ5"/>
<feature type="domain" description="O-antigen ligase-related" evidence="6">
    <location>
        <begin position="220"/>
        <end position="364"/>
    </location>
</feature>
<evidence type="ECO:0000256" key="1">
    <source>
        <dbReference type="ARBA" id="ARBA00004141"/>
    </source>
</evidence>
<dbReference type="PANTHER" id="PTHR37422:SF13">
    <property type="entry name" value="LIPOPOLYSACCHARIDE BIOSYNTHESIS PROTEIN PA4999-RELATED"/>
    <property type="match status" value="1"/>
</dbReference>
<name>A0AA95EUZ5_9BACL</name>
<keyword evidence="2 5" id="KW-0812">Transmembrane</keyword>
<comment type="subcellular location">
    <subcellularLocation>
        <location evidence="1">Membrane</location>
        <topology evidence="1">Multi-pass membrane protein</topology>
    </subcellularLocation>
</comment>
<evidence type="ECO:0000256" key="5">
    <source>
        <dbReference type="SAM" id="Phobius"/>
    </source>
</evidence>
<evidence type="ECO:0000256" key="2">
    <source>
        <dbReference type="ARBA" id="ARBA00022692"/>
    </source>
</evidence>
<evidence type="ECO:0000313" key="7">
    <source>
        <dbReference type="EMBL" id="WEK53639.1"/>
    </source>
</evidence>
<organism evidence="7 8">
    <name type="scientific">Candidatus Cohnella colombiensis</name>
    <dbReference type="NCBI Taxonomy" id="3121368"/>
    <lineage>
        <taxon>Bacteria</taxon>
        <taxon>Bacillati</taxon>
        <taxon>Bacillota</taxon>
        <taxon>Bacilli</taxon>
        <taxon>Bacillales</taxon>
        <taxon>Paenibacillaceae</taxon>
        <taxon>Cohnella</taxon>
    </lineage>
</organism>
<keyword evidence="4 5" id="KW-0472">Membrane</keyword>
<feature type="transmembrane region" description="Helical" evidence="5">
    <location>
        <begin position="186"/>
        <end position="208"/>
    </location>
</feature>
<evidence type="ECO:0000256" key="4">
    <source>
        <dbReference type="ARBA" id="ARBA00023136"/>
    </source>
</evidence>
<proteinExistence type="predicted"/>
<feature type="transmembrane region" description="Helical" evidence="5">
    <location>
        <begin position="107"/>
        <end position="124"/>
    </location>
</feature>
<feature type="transmembrane region" description="Helical" evidence="5">
    <location>
        <begin position="409"/>
        <end position="426"/>
    </location>
</feature>
<feature type="transmembrane region" description="Helical" evidence="5">
    <location>
        <begin position="261"/>
        <end position="278"/>
    </location>
</feature>
<protein>
    <submittedName>
        <fullName evidence="7">O-antigen ligase family protein</fullName>
    </submittedName>
</protein>
<keyword evidence="8" id="KW-1185">Reference proteome</keyword>
<gene>
    <name evidence="7" type="ORF">P0Y55_13780</name>
</gene>
<feature type="transmembrane region" description="Helical" evidence="5">
    <location>
        <begin position="145"/>
        <end position="166"/>
    </location>
</feature>
<dbReference type="GO" id="GO:0016020">
    <property type="term" value="C:membrane"/>
    <property type="evidence" value="ECO:0007669"/>
    <property type="project" value="UniProtKB-SubCell"/>
</dbReference>
<dbReference type="InterPro" id="IPR051533">
    <property type="entry name" value="WaaL-like"/>
</dbReference>
<dbReference type="InterPro" id="IPR007016">
    <property type="entry name" value="O-antigen_ligase-rel_domated"/>
</dbReference>
<feature type="transmembrane region" description="Helical" evidence="5">
    <location>
        <begin position="215"/>
        <end position="231"/>
    </location>
</feature>
<evidence type="ECO:0000259" key="6">
    <source>
        <dbReference type="Pfam" id="PF04932"/>
    </source>
</evidence>
<feature type="transmembrane region" description="Helical" evidence="5">
    <location>
        <begin position="352"/>
        <end position="372"/>
    </location>
</feature>
<dbReference type="EMBL" id="CP119317">
    <property type="protein sequence ID" value="WEK53639.1"/>
    <property type="molecule type" value="Genomic_DNA"/>
</dbReference>
<keyword evidence="7" id="KW-0436">Ligase</keyword>
<evidence type="ECO:0000256" key="3">
    <source>
        <dbReference type="ARBA" id="ARBA00022989"/>
    </source>
</evidence>
<feature type="transmembrane region" description="Helical" evidence="5">
    <location>
        <begin position="237"/>
        <end position="254"/>
    </location>
</feature>
<dbReference type="Proteomes" id="UP001178662">
    <property type="component" value="Chromosome"/>
</dbReference>
<feature type="transmembrane region" description="Helical" evidence="5">
    <location>
        <begin position="78"/>
        <end position="95"/>
    </location>
</feature>
<dbReference type="GO" id="GO:0016874">
    <property type="term" value="F:ligase activity"/>
    <property type="evidence" value="ECO:0007669"/>
    <property type="project" value="UniProtKB-KW"/>
</dbReference>
<feature type="transmembrane region" description="Helical" evidence="5">
    <location>
        <begin position="12"/>
        <end position="30"/>
    </location>
</feature>